<dbReference type="AlphaFoldDB" id="A0A1M7AY22"/>
<name>A0A1M7AY22_9FIRM</name>
<keyword evidence="12" id="KW-0997">Cell inner membrane</keyword>
<dbReference type="PANTHER" id="PTHR30040">
    <property type="entry name" value="THIAMINE BIOSYNTHESIS LIPOPROTEIN APBE"/>
    <property type="match status" value="1"/>
</dbReference>
<sequence>MGKRLIAMVLVLINVISLTSCGITKTKRYEAEFLVLFDTVTKIVGYADSKEEFDKNAHMIYDELKIYHELYDIYNDYDGINNIKTINENAGIKPVKVDKKLIDMLLYAKEAYKETDGKLNIALGAVLQVWHQYREEGINNPDNAKVPPMKLLKEKNKHTDINNLIINEKDSTVFLKDPEMSLDVGGVGKGYATEQVCQYAQAHGFVNGMVSVGGNVRVIGSRDGKGEPWHVGIQNPDLTSEKTNLKILNLTDASLVSSGDYERYYMVDGVKYHHIIDPVTLMPSTYFTAVTIVCKDSGMADAYTKAIYNMPYEDGLQFVEKHPEIEALWVFKNGDLKYSPGFEKYIRE</sequence>
<keyword evidence="5 10" id="KW-0479">Metal-binding</keyword>
<dbReference type="Gene3D" id="3.10.520.10">
    <property type="entry name" value="ApbE-like domains"/>
    <property type="match status" value="1"/>
</dbReference>
<dbReference type="InterPro" id="IPR003374">
    <property type="entry name" value="ApbE-like_sf"/>
</dbReference>
<evidence type="ECO:0000256" key="7">
    <source>
        <dbReference type="ARBA" id="ARBA00022842"/>
    </source>
</evidence>
<keyword evidence="14" id="KW-1185">Reference proteome</keyword>
<keyword evidence="6 10" id="KW-0274">FAD</keyword>
<evidence type="ECO:0000313" key="13">
    <source>
        <dbReference type="EMBL" id="SHL47611.1"/>
    </source>
</evidence>
<dbReference type="RefSeq" id="WP_330392690.1">
    <property type="nucleotide sequence ID" value="NZ_FRAC01000034.1"/>
</dbReference>
<evidence type="ECO:0000256" key="12">
    <source>
        <dbReference type="RuleBase" id="RU363002"/>
    </source>
</evidence>
<evidence type="ECO:0000256" key="10">
    <source>
        <dbReference type="PIRNR" id="PIRNR006268"/>
    </source>
</evidence>
<dbReference type="GO" id="GO:0016740">
    <property type="term" value="F:transferase activity"/>
    <property type="evidence" value="ECO:0007669"/>
    <property type="project" value="UniProtKB-UniRule"/>
</dbReference>
<evidence type="ECO:0000256" key="4">
    <source>
        <dbReference type="ARBA" id="ARBA00022679"/>
    </source>
</evidence>
<evidence type="ECO:0000256" key="5">
    <source>
        <dbReference type="ARBA" id="ARBA00022723"/>
    </source>
</evidence>
<feature type="binding site" evidence="11">
    <location>
        <position position="186"/>
    </location>
    <ligand>
        <name>Mg(2+)</name>
        <dbReference type="ChEBI" id="CHEBI:18420"/>
    </ligand>
</feature>
<dbReference type="GO" id="GO:0005886">
    <property type="term" value="C:plasma membrane"/>
    <property type="evidence" value="ECO:0007669"/>
    <property type="project" value="UniProtKB-SubCell"/>
</dbReference>
<gene>
    <name evidence="13" type="ORF">SAMN02745136_04979</name>
</gene>
<feature type="binding site" evidence="11">
    <location>
        <position position="301"/>
    </location>
    <ligand>
        <name>Mg(2+)</name>
        <dbReference type="ChEBI" id="CHEBI:18420"/>
    </ligand>
</feature>
<dbReference type="PIRSF" id="PIRSF006268">
    <property type="entry name" value="ApbE"/>
    <property type="match status" value="1"/>
</dbReference>
<dbReference type="GO" id="GO:0046872">
    <property type="term" value="F:metal ion binding"/>
    <property type="evidence" value="ECO:0007669"/>
    <property type="project" value="UniProtKB-UniRule"/>
</dbReference>
<comment type="cofactor">
    <cofactor evidence="11">
        <name>Mg(2+)</name>
        <dbReference type="ChEBI" id="CHEBI:18420"/>
    </cofactor>
    <cofactor evidence="11">
        <name>Mn(2+)</name>
        <dbReference type="ChEBI" id="CHEBI:29035"/>
    </cofactor>
    <text evidence="11">Magnesium. Can also use manganese.</text>
</comment>
<evidence type="ECO:0000256" key="6">
    <source>
        <dbReference type="ARBA" id="ARBA00022827"/>
    </source>
</evidence>
<dbReference type="InterPro" id="IPR024932">
    <property type="entry name" value="ApbE"/>
</dbReference>
<comment type="catalytic activity">
    <reaction evidence="9 10 12">
        <text>L-threonyl-[protein] + FAD = FMN-L-threonyl-[protein] + AMP + H(+)</text>
        <dbReference type="Rhea" id="RHEA:36847"/>
        <dbReference type="Rhea" id="RHEA-COMP:11060"/>
        <dbReference type="Rhea" id="RHEA-COMP:11061"/>
        <dbReference type="ChEBI" id="CHEBI:15378"/>
        <dbReference type="ChEBI" id="CHEBI:30013"/>
        <dbReference type="ChEBI" id="CHEBI:57692"/>
        <dbReference type="ChEBI" id="CHEBI:74257"/>
        <dbReference type="ChEBI" id="CHEBI:456215"/>
        <dbReference type="EC" id="2.7.1.180"/>
    </reaction>
</comment>
<dbReference type="PANTHER" id="PTHR30040:SF2">
    <property type="entry name" value="FAD:PROTEIN FMN TRANSFERASE"/>
    <property type="match status" value="1"/>
</dbReference>
<comment type="function">
    <text evidence="12">Flavin transferase that catalyzes the transfer of the FMN moiety of FAD and its covalent binding to the hydroxyl group of a threonine residue in a target flavoprotein.</text>
</comment>
<keyword evidence="12" id="KW-1003">Cell membrane</keyword>
<dbReference type="PROSITE" id="PS51257">
    <property type="entry name" value="PROKAR_LIPOPROTEIN"/>
    <property type="match status" value="1"/>
</dbReference>
<reference evidence="13 14" key="1">
    <citation type="submission" date="2016-11" db="EMBL/GenBank/DDBJ databases">
        <authorList>
            <person name="Jaros S."/>
            <person name="Januszkiewicz K."/>
            <person name="Wedrychowicz H."/>
        </authorList>
    </citation>
    <scope>NUCLEOTIDE SEQUENCE [LARGE SCALE GENOMIC DNA]</scope>
    <source>
        <strain evidence="13 14">DSM 15929</strain>
    </source>
</reference>
<evidence type="ECO:0000256" key="9">
    <source>
        <dbReference type="ARBA" id="ARBA00048540"/>
    </source>
</evidence>
<evidence type="ECO:0000256" key="8">
    <source>
        <dbReference type="ARBA" id="ARBA00031306"/>
    </source>
</evidence>
<comment type="subcellular location">
    <subcellularLocation>
        <location evidence="12">Cell inner membrane</location>
        <topology evidence="12">Lipid-anchor</topology>
        <orientation evidence="12">Periplasmic side</orientation>
    </subcellularLocation>
</comment>
<proteinExistence type="inferred from homology"/>
<evidence type="ECO:0000256" key="11">
    <source>
        <dbReference type="PIRSR" id="PIRSR006268-2"/>
    </source>
</evidence>
<evidence type="ECO:0000256" key="3">
    <source>
        <dbReference type="ARBA" id="ARBA00022630"/>
    </source>
</evidence>
<keyword evidence="12" id="KW-0472">Membrane</keyword>
<dbReference type="Proteomes" id="UP000184386">
    <property type="component" value="Unassembled WGS sequence"/>
</dbReference>
<comment type="similarity">
    <text evidence="10 12">Belongs to the ApbE family.</text>
</comment>
<dbReference type="STRING" id="1121322.SAMN02745136_04979"/>
<accession>A0A1M7AY22</accession>
<dbReference type="EC" id="2.7.1.180" evidence="1 10"/>
<organism evidence="13 14">
    <name type="scientific">Anaerocolumna jejuensis DSM 15929</name>
    <dbReference type="NCBI Taxonomy" id="1121322"/>
    <lineage>
        <taxon>Bacteria</taxon>
        <taxon>Bacillati</taxon>
        <taxon>Bacillota</taxon>
        <taxon>Clostridia</taxon>
        <taxon>Lachnospirales</taxon>
        <taxon>Lachnospiraceae</taxon>
        <taxon>Anaerocolumna</taxon>
    </lineage>
</organism>
<dbReference type="EMBL" id="FRAC01000034">
    <property type="protein sequence ID" value="SHL47611.1"/>
    <property type="molecule type" value="Genomic_DNA"/>
</dbReference>
<keyword evidence="4 10" id="KW-0808">Transferase</keyword>
<keyword evidence="12 13" id="KW-0449">Lipoprotein</keyword>
<protein>
    <recommendedName>
        <fullName evidence="2 10">FAD:protein FMN transferase</fullName>
        <ecNumber evidence="1 10">2.7.1.180</ecNumber>
    </recommendedName>
    <alternativeName>
        <fullName evidence="8 10">Flavin transferase</fullName>
    </alternativeName>
</protein>
<dbReference type="Pfam" id="PF02424">
    <property type="entry name" value="ApbE"/>
    <property type="match status" value="1"/>
</dbReference>
<keyword evidence="3 10" id="KW-0285">Flavoprotein</keyword>
<keyword evidence="7 10" id="KW-0460">Magnesium</keyword>
<evidence type="ECO:0000313" key="14">
    <source>
        <dbReference type="Proteomes" id="UP000184386"/>
    </source>
</evidence>
<dbReference type="SUPFAM" id="SSF143631">
    <property type="entry name" value="ApbE-like"/>
    <property type="match status" value="1"/>
</dbReference>
<evidence type="ECO:0000256" key="1">
    <source>
        <dbReference type="ARBA" id="ARBA00011955"/>
    </source>
</evidence>
<evidence type="ECO:0000256" key="2">
    <source>
        <dbReference type="ARBA" id="ARBA00016337"/>
    </source>
</evidence>